<reference evidence="2 3" key="1">
    <citation type="submission" date="2023-05" db="EMBL/GenBank/DDBJ databases">
        <title>B98-5 Cell Line De Novo Hybrid Assembly: An Optical Mapping Approach.</title>
        <authorList>
            <person name="Kananen K."/>
            <person name="Auerbach J.A."/>
            <person name="Kautto E."/>
            <person name="Blachly J.S."/>
        </authorList>
    </citation>
    <scope>NUCLEOTIDE SEQUENCE [LARGE SCALE GENOMIC DNA]</scope>
    <source>
        <strain evidence="2">B95-8</strain>
        <tissue evidence="2">Cell line</tissue>
    </source>
</reference>
<keyword evidence="3" id="KW-1185">Reference proteome</keyword>
<name>A0ABQ9V7K2_SAGOE</name>
<evidence type="ECO:0000313" key="2">
    <source>
        <dbReference type="EMBL" id="KAK2105126.1"/>
    </source>
</evidence>
<comment type="caution">
    <text evidence="2">The sequence shown here is derived from an EMBL/GenBank/DDBJ whole genome shotgun (WGS) entry which is preliminary data.</text>
</comment>
<accession>A0ABQ9V7K2</accession>
<feature type="non-terminal residue" evidence="2">
    <location>
        <position position="96"/>
    </location>
</feature>
<evidence type="ECO:0000256" key="1">
    <source>
        <dbReference type="SAM" id="MobiDB-lite"/>
    </source>
</evidence>
<dbReference type="Proteomes" id="UP001266305">
    <property type="component" value="Unassembled WGS sequence"/>
</dbReference>
<protein>
    <submittedName>
        <fullName evidence="2">Uncharacterized protein</fullName>
    </submittedName>
</protein>
<dbReference type="EMBL" id="JASSZA010000007">
    <property type="protein sequence ID" value="KAK2105126.1"/>
    <property type="molecule type" value="Genomic_DNA"/>
</dbReference>
<sequence length="96" mass="9494">GRGSWAPAARGAGGRSETLPLSSPAASRPTEPPAGVSAPPLSLRPSQPAPAPSTPPASRRSASSGTALRGPPGSPLLRPAPSPFVPQAPSESERES</sequence>
<feature type="compositionally biased region" description="Pro residues" evidence="1">
    <location>
        <begin position="72"/>
        <end position="86"/>
    </location>
</feature>
<proteinExistence type="predicted"/>
<organism evidence="2 3">
    <name type="scientific">Saguinus oedipus</name>
    <name type="common">Cotton-top tamarin</name>
    <name type="synonym">Oedipomidas oedipus</name>
    <dbReference type="NCBI Taxonomy" id="9490"/>
    <lineage>
        <taxon>Eukaryota</taxon>
        <taxon>Metazoa</taxon>
        <taxon>Chordata</taxon>
        <taxon>Craniata</taxon>
        <taxon>Vertebrata</taxon>
        <taxon>Euteleostomi</taxon>
        <taxon>Mammalia</taxon>
        <taxon>Eutheria</taxon>
        <taxon>Euarchontoglires</taxon>
        <taxon>Primates</taxon>
        <taxon>Haplorrhini</taxon>
        <taxon>Platyrrhini</taxon>
        <taxon>Cebidae</taxon>
        <taxon>Callitrichinae</taxon>
        <taxon>Saguinus</taxon>
    </lineage>
</organism>
<evidence type="ECO:0000313" key="3">
    <source>
        <dbReference type="Proteomes" id="UP001266305"/>
    </source>
</evidence>
<feature type="compositionally biased region" description="Low complexity" evidence="1">
    <location>
        <begin position="56"/>
        <end position="71"/>
    </location>
</feature>
<feature type="region of interest" description="Disordered" evidence="1">
    <location>
        <begin position="1"/>
        <end position="96"/>
    </location>
</feature>
<feature type="non-terminal residue" evidence="2">
    <location>
        <position position="1"/>
    </location>
</feature>
<gene>
    <name evidence="2" type="ORF">P7K49_014640</name>
</gene>